<keyword evidence="4" id="KW-1185">Reference proteome</keyword>
<dbReference type="SMART" id="SM00507">
    <property type="entry name" value="HNHc"/>
    <property type="match status" value="1"/>
</dbReference>
<proteinExistence type="predicted"/>
<feature type="compositionally biased region" description="Low complexity" evidence="1">
    <location>
        <begin position="282"/>
        <end position="309"/>
    </location>
</feature>
<dbReference type="CDD" id="cd00085">
    <property type="entry name" value="HNHc"/>
    <property type="match status" value="1"/>
</dbReference>
<reference evidence="3 4" key="1">
    <citation type="submission" date="2023-03" db="EMBL/GenBank/DDBJ databases">
        <title>Genome sequence of Microbacterium sp. KACC 23027.</title>
        <authorList>
            <person name="Kim S."/>
            <person name="Heo J."/>
            <person name="Kwon S.-W."/>
        </authorList>
    </citation>
    <scope>NUCLEOTIDE SEQUENCE [LARGE SCALE GENOMIC DNA]</scope>
    <source>
        <strain evidence="3 4">KACC 23027</strain>
    </source>
</reference>
<evidence type="ECO:0000313" key="3">
    <source>
        <dbReference type="EMBL" id="WEG07745.1"/>
    </source>
</evidence>
<name>A0ABY8BV29_9MICO</name>
<dbReference type="Pfam" id="PF02720">
    <property type="entry name" value="DUF222"/>
    <property type="match status" value="2"/>
</dbReference>
<dbReference type="EMBL" id="CP119108">
    <property type="protein sequence ID" value="WEG07745.1"/>
    <property type="molecule type" value="Genomic_DNA"/>
</dbReference>
<evidence type="ECO:0000313" key="4">
    <source>
        <dbReference type="Proteomes" id="UP001214553"/>
    </source>
</evidence>
<dbReference type="Proteomes" id="UP001214553">
    <property type="component" value="Chromosome"/>
</dbReference>
<dbReference type="InterPro" id="IPR003870">
    <property type="entry name" value="DUF222"/>
</dbReference>
<feature type="region of interest" description="Disordered" evidence="1">
    <location>
        <begin position="223"/>
        <end position="258"/>
    </location>
</feature>
<protein>
    <submittedName>
        <fullName evidence="3">DUF222 domain-containing protein</fullName>
    </submittedName>
</protein>
<dbReference type="Gene3D" id="1.10.30.50">
    <property type="match status" value="1"/>
</dbReference>
<dbReference type="InterPro" id="IPR003615">
    <property type="entry name" value="HNH_nuc"/>
</dbReference>
<gene>
    <name evidence="3" type="ORF">PU630_10855</name>
</gene>
<dbReference type="RefSeq" id="WP_275277084.1">
    <property type="nucleotide sequence ID" value="NZ_CP119108.1"/>
</dbReference>
<evidence type="ECO:0000256" key="1">
    <source>
        <dbReference type="SAM" id="MobiDB-lite"/>
    </source>
</evidence>
<feature type="compositionally biased region" description="Low complexity" evidence="1">
    <location>
        <begin position="240"/>
        <end position="258"/>
    </location>
</feature>
<accession>A0ABY8BV29</accession>
<organism evidence="3 4">
    <name type="scientific">Microbacterium horticulturae</name>
    <dbReference type="NCBI Taxonomy" id="3028316"/>
    <lineage>
        <taxon>Bacteria</taxon>
        <taxon>Bacillati</taxon>
        <taxon>Actinomycetota</taxon>
        <taxon>Actinomycetes</taxon>
        <taxon>Micrococcales</taxon>
        <taxon>Microbacteriaceae</taxon>
        <taxon>Microbacterium</taxon>
    </lineage>
</organism>
<feature type="region of interest" description="Disordered" evidence="1">
    <location>
        <begin position="271"/>
        <end position="309"/>
    </location>
</feature>
<sequence length="537" mass="56364">MSLSTGVAPVLSEVDELLDSLVSSRAAAGRAFAAEMFFFARVADLVRRREAERAARGGREGAVVDASQLAMRELFAELAAGLRLSEWQVARKVSQASTLTGSFYETLCDASGGEFSGEHAILIAEAGVQIADEGVRCQFEAVARDMAREMTPAQLKAALSGLVVRLDPEGTQQRVREAVARRKVSVREVEPGLARITADVPTAEGVGVVARLREAATVLFAQNQAEKTEHDAGTAATQSGADAESGAAGPAAARPAGTGDADIVAADAETERAAAGTGTGAGSERAAGSEAAGGNAGNVGNAEAGADSGGAEAPVFDGRSVAQIMADMFCDLLLAAPFTGHGADDQARDALSAIRPEVQVTIPAEVITGARVGGAVVDGFGPIDDDTARRLAGGCAMWSRVFTDPVTGVPVCVDRYRPSKKQKRFLQARDRQCRFPGCRRRAQKCDIDHTIPHAAGGPTCLCNLEHFCKRHHTVKHDTAWEVEQLSGGVLIFTSPTKRTYVTRPPGTVRFEIAALIDPDPHDRHTIAAQYANDPAPF</sequence>
<feature type="domain" description="HNH nuclease" evidence="2">
    <location>
        <begin position="421"/>
        <end position="473"/>
    </location>
</feature>
<evidence type="ECO:0000259" key="2">
    <source>
        <dbReference type="SMART" id="SM00507"/>
    </source>
</evidence>